<evidence type="ECO:0000313" key="3">
    <source>
        <dbReference type="Proteomes" id="UP000551327"/>
    </source>
</evidence>
<gene>
    <name evidence="2" type="ORF">H7F53_06935</name>
</gene>
<dbReference type="AlphaFoldDB" id="A0A7X1FYR8"/>
<name>A0A7X1FYR8_9SPHN</name>
<feature type="transmembrane region" description="Helical" evidence="1">
    <location>
        <begin position="5"/>
        <end position="28"/>
    </location>
</feature>
<reference evidence="2 3" key="1">
    <citation type="submission" date="2020-08" db="EMBL/GenBank/DDBJ databases">
        <title>The genome sequence of type strain Novosphingobium piscinae KCTC 42194.</title>
        <authorList>
            <person name="Liu Y."/>
        </authorList>
    </citation>
    <scope>NUCLEOTIDE SEQUENCE [LARGE SCALE GENOMIC DNA]</scope>
    <source>
        <strain evidence="2 3">KCTC 42194</strain>
    </source>
</reference>
<organism evidence="2 3">
    <name type="scientific">Novosphingobium piscinae</name>
    <dbReference type="NCBI Taxonomy" id="1507448"/>
    <lineage>
        <taxon>Bacteria</taxon>
        <taxon>Pseudomonadati</taxon>
        <taxon>Pseudomonadota</taxon>
        <taxon>Alphaproteobacteria</taxon>
        <taxon>Sphingomonadales</taxon>
        <taxon>Sphingomonadaceae</taxon>
        <taxon>Novosphingobium</taxon>
    </lineage>
</organism>
<keyword evidence="3" id="KW-1185">Reference proteome</keyword>
<dbReference type="RefSeq" id="WP_185678763.1">
    <property type="nucleotide sequence ID" value="NZ_JACLAX010000005.1"/>
</dbReference>
<keyword evidence="1" id="KW-0472">Membrane</keyword>
<accession>A0A7X1FYR8</accession>
<evidence type="ECO:0000256" key="1">
    <source>
        <dbReference type="SAM" id="Phobius"/>
    </source>
</evidence>
<proteinExistence type="predicted"/>
<dbReference type="EMBL" id="JACLAX010000005">
    <property type="protein sequence ID" value="MBC2668872.1"/>
    <property type="molecule type" value="Genomic_DNA"/>
</dbReference>
<sequence>MDRALIEAVTIVFGMALASVLCIAVTHWDGHAVVPDFANDPLPVERF</sequence>
<keyword evidence="1" id="KW-1133">Transmembrane helix</keyword>
<comment type="caution">
    <text evidence="2">The sequence shown here is derived from an EMBL/GenBank/DDBJ whole genome shotgun (WGS) entry which is preliminary data.</text>
</comment>
<evidence type="ECO:0000313" key="2">
    <source>
        <dbReference type="EMBL" id="MBC2668872.1"/>
    </source>
</evidence>
<protein>
    <submittedName>
        <fullName evidence="2">Uncharacterized protein</fullName>
    </submittedName>
</protein>
<keyword evidence="1" id="KW-0812">Transmembrane</keyword>
<dbReference type="Proteomes" id="UP000551327">
    <property type="component" value="Unassembled WGS sequence"/>
</dbReference>